<dbReference type="InterPro" id="IPR002110">
    <property type="entry name" value="Ankyrin_rpt"/>
</dbReference>
<comment type="caution">
    <text evidence="4">The sequence shown here is derived from an EMBL/GenBank/DDBJ whole genome shotgun (WGS) entry which is preliminary data.</text>
</comment>
<evidence type="ECO:0000313" key="5">
    <source>
        <dbReference type="Proteomes" id="UP001153069"/>
    </source>
</evidence>
<name>A0A9N8DY75_9STRA</name>
<evidence type="ECO:0000313" key="4">
    <source>
        <dbReference type="EMBL" id="CAB9509026.1"/>
    </source>
</evidence>
<protein>
    <submittedName>
        <fullName evidence="4">Inherit from meNOG: ankyrin 3, node of Ranvier (Ankyrin G)</fullName>
    </submittedName>
</protein>
<dbReference type="PANTHER" id="PTHR24180">
    <property type="entry name" value="CYCLIN-DEPENDENT KINASE INHIBITOR 2C-RELATED"/>
    <property type="match status" value="1"/>
</dbReference>
<dbReference type="SUPFAM" id="SSF48403">
    <property type="entry name" value="Ankyrin repeat"/>
    <property type="match status" value="1"/>
</dbReference>
<dbReference type="InterPro" id="IPR036770">
    <property type="entry name" value="Ankyrin_rpt-contain_sf"/>
</dbReference>
<dbReference type="PANTHER" id="PTHR24180:SF45">
    <property type="entry name" value="POLY [ADP-RIBOSE] POLYMERASE TANKYRASE"/>
    <property type="match status" value="1"/>
</dbReference>
<gene>
    <name evidence="4" type="ORF">SEMRO_372_G128710.1</name>
</gene>
<dbReference type="Proteomes" id="UP001153069">
    <property type="component" value="Unassembled WGS sequence"/>
</dbReference>
<evidence type="ECO:0000256" key="3">
    <source>
        <dbReference type="PROSITE-ProRule" id="PRU00023"/>
    </source>
</evidence>
<keyword evidence="5" id="KW-1185">Reference proteome</keyword>
<dbReference type="InterPro" id="IPR051637">
    <property type="entry name" value="Ank_repeat_dom-contain_49"/>
</dbReference>
<proteinExistence type="predicted"/>
<feature type="repeat" description="ANK" evidence="3">
    <location>
        <begin position="132"/>
        <end position="158"/>
    </location>
</feature>
<dbReference type="AlphaFoldDB" id="A0A9N8DY75"/>
<keyword evidence="2 3" id="KW-0040">ANK repeat</keyword>
<evidence type="ECO:0000256" key="1">
    <source>
        <dbReference type="ARBA" id="ARBA00022737"/>
    </source>
</evidence>
<organism evidence="4 5">
    <name type="scientific">Seminavis robusta</name>
    <dbReference type="NCBI Taxonomy" id="568900"/>
    <lineage>
        <taxon>Eukaryota</taxon>
        <taxon>Sar</taxon>
        <taxon>Stramenopiles</taxon>
        <taxon>Ochrophyta</taxon>
        <taxon>Bacillariophyta</taxon>
        <taxon>Bacillariophyceae</taxon>
        <taxon>Bacillariophycidae</taxon>
        <taxon>Naviculales</taxon>
        <taxon>Naviculaceae</taxon>
        <taxon>Seminavis</taxon>
    </lineage>
</organism>
<dbReference type="Gene3D" id="1.25.40.20">
    <property type="entry name" value="Ankyrin repeat-containing domain"/>
    <property type="match status" value="1"/>
</dbReference>
<evidence type="ECO:0000256" key="2">
    <source>
        <dbReference type="ARBA" id="ARBA00023043"/>
    </source>
</evidence>
<dbReference type="PROSITE" id="PS50088">
    <property type="entry name" value="ANK_REPEAT"/>
    <property type="match status" value="1"/>
</dbReference>
<accession>A0A9N8DY75</accession>
<reference evidence="4" key="1">
    <citation type="submission" date="2020-06" db="EMBL/GenBank/DDBJ databases">
        <authorList>
            <consortium name="Plant Systems Biology data submission"/>
        </authorList>
    </citation>
    <scope>NUCLEOTIDE SEQUENCE</scope>
    <source>
        <strain evidence="4">D6</strain>
    </source>
</reference>
<dbReference type="OrthoDB" id="4772757at2759"/>
<dbReference type="PROSITE" id="PS50297">
    <property type="entry name" value="ANK_REP_REGION"/>
    <property type="match status" value="1"/>
</dbReference>
<keyword evidence="1" id="KW-0677">Repeat</keyword>
<sequence>MSASAGEQVVVAEVATEEQARDLRAAIDGQLELVRSLSIDEQLEWTVEEQLAQMVMIVSQYPEGALQQAVLMTHPPSAEEEGANSVAPPTTATFSGRLPIHLACDTNAPIEIIRWLLEHDERKESILRKDKWGDLPIHTACSRKDVEVVRLLLESDSDKSTIVTKDNTGALPIHMACRYNAPKEVIQMLLENDLEGKSLFVGGTYDQLPLHVACRCNLPPASIQPLLDFDTDKKTVLVEDNAGRLPLHVAYLRNSHMEVTRMLLEAMICGRIERLGLDLWKRDMGRIYTSLSAHERDFNANDKLEMTREALKEFIQRAFVFELGIWKASCVRGSKERCREDCEYKKERRIKSGAEIIIPHVVSFLENEPIEKLVQQLT</sequence>
<dbReference type="Pfam" id="PF12796">
    <property type="entry name" value="Ank_2"/>
    <property type="match status" value="1"/>
</dbReference>
<dbReference type="SMART" id="SM00248">
    <property type="entry name" value="ANK"/>
    <property type="match status" value="5"/>
</dbReference>
<dbReference type="EMBL" id="CAICTM010000371">
    <property type="protein sequence ID" value="CAB9509026.1"/>
    <property type="molecule type" value="Genomic_DNA"/>
</dbReference>